<reference evidence="1 2" key="1">
    <citation type="submission" date="2017-07" db="EMBL/GenBank/DDBJ databases">
        <title>Phylogenetic study on the rhizospheric bacterium Ochrobactrum sp. A44.</title>
        <authorList>
            <person name="Krzyzanowska D.M."/>
            <person name="Ossowicki A."/>
            <person name="Rajewska M."/>
            <person name="Maciag T."/>
            <person name="Kaczynski Z."/>
            <person name="Czerwicka M."/>
            <person name="Jafra S."/>
        </authorList>
    </citation>
    <scope>NUCLEOTIDE SEQUENCE [LARGE SCALE GENOMIC DNA]</scope>
    <source>
        <strain evidence="1 2">CCUG 30717</strain>
    </source>
</reference>
<evidence type="ECO:0000313" key="1">
    <source>
        <dbReference type="EMBL" id="OYR28492.1"/>
    </source>
</evidence>
<evidence type="ECO:0000313" key="2">
    <source>
        <dbReference type="Proteomes" id="UP000216188"/>
    </source>
</evidence>
<keyword evidence="2" id="KW-1185">Reference proteome</keyword>
<name>A0A256GMZ2_9HYPH</name>
<accession>A0A256GMZ2</accession>
<protein>
    <submittedName>
        <fullName evidence="1">Uncharacterized protein</fullName>
    </submittedName>
</protein>
<proteinExistence type="predicted"/>
<comment type="caution">
    <text evidence="1">The sequence shown here is derived from an EMBL/GenBank/DDBJ whole genome shotgun (WGS) entry which is preliminary data.</text>
</comment>
<dbReference type="EMBL" id="NNRM01000015">
    <property type="protein sequence ID" value="OYR28492.1"/>
    <property type="molecule type" value="Genomic_DNA"/>
</dbReference>
<organism evidence="1 2">
    <name type="scientific">Brucella pseudogrignonensis</name>
    <dbReference type="NCBI Taxonomy" id="419475"/>
    <lineage>
        <taxon>Bacteria</taxon>
        <taxon>Pseudomonadati</taxon>
        <taxon>Pseudomonadota</taxon>
        <taxon>Alphaproteobacteria</taxon>
        <taxon>Hyphomicrobiales</taxon>
        <taxon>Brucellaceae</taxon>
        <taxon>Brucella/Ochrobactrum group</taxon>
        <taxon>Brucella</taxon>
    </lineage>
</organism>
<sequence length="44" mass="4726">MKVSGSLDRDALKASPVDFNVTSKIQPEREFYNLQVAIVAGGSS</sequence>
<gene>
    <name evidence="1" type="ORF">CEV34_1223</name>
</gene>
<dbReference type="Proteomes" id="UP000216188">
    <property type="component" value="Unassembled WGS sequence"/>
</dbReference>
<dbReference type="AlphaFoldDB" id="A0A256GMZ2"/>